<dbReference type="EMBL" id="BAAAEN010000047">
    <property type="protein sequence ID" value="GAA0533919.1"/>
    <property type="molecule type" value="Genomic_DNA"/>
</dbReference>
<comment type="caution">
    <text evidence="2">The sequence shown here is derived from an EMBL/GenBank/DDBJ whole genome shotgun (WGS) entry which is preliminary data.</text>
</comment>
<dbReference type="Proteomes" id="UP001501706">
    <property type="component" value="Unassembled WGS sequence"/>
</dbReference>
<organism evidence="2 3">
    <name type="scientific">Pigmentiphaga daeguensis</name>
    <dbReference type="NCBI Taxonomy" id="414049"/>
    <lineage>
        <taxon>Bacteria</taxon>
        <taxon>Pseudomonadati</taxon>
        <taxon>Pseudomonadota</taxon>
        <taxon>Betaproteobacteria</taxon>
        <taxon>Burkholderiales</taxon>
        <taxon>Alcaligenaceae</taxon>
        <taxon>Pigmentiphaga</taxon>
    </lineage>
</organism>
<proteinExistence type="predicted"/>
<name>A0ABN1D488_9BURK</name>
<dbReference type="GO" id="GO:0016740">
    <property type="term" value="F:transferase activity"/>
    <property type="evidence" value="ECO:0007669"/>
    <property type="project" value="UniProtKB-KW"/>
</dbReference>
<accession>A0ABN1D488</accession>
<keyword evidence="2" id="KW-0808">Transferase</keyword>
<reference evidence="2 3" key="1">
    <citation type="journal article" date="2019" name="Int. J. Syst. Evol. Microbiol.">
        <title>The Global Catalogue of Microorganisms (GCM) 10K type strain sequencing project: providing services to taxonomists for standard genome sequencing and annotation.</title>
        <authorList>
            <consortium name="The Broad Institute Genomics Platform"/>
            <consortium name="The Broad Institute Genome Sequencing Center for Infectious Disease"/>
            <person name="Wu L."/>
            <person name="Ma J."/>
        </authorList>
    </citation>
    <scope>NUCLEOTIDE SEQUENCE [LARGE SCALE GENOMIC DNA]</scope>
    <source>
        <strain evidence="2 3">JCM 14330</strain>
    </source>
</reference>
<dbReference type="Pfam" id="PF04230">
    <property type="entry name" value="PS_pyruv_trans"/>
    <property type="match status" value="1"/>
</dbReference>
<sequence>MLDEQVKTPRRLLAIGSILHFAKDGDVIWGSGVNGKIPESTHQFKKLDVRAVRGPLTRKFLRERSIPVPEVYGDPALLLPILFPSRFQKTKKTRKLAVVPNLHDLNLIQHDESLISPLLPWHQVVDAIVGSELVVSTSLHGLIIAEAFGVPARYLRLSETESLFKFEDYYRGTGRSNIPYARTLQEAIKMDEMPPPAIDYQSLLAAFPIDLWNA</sequence>
<evidence type="ECO:0000259" key="1">
    <source>
        <dbReference type="Pfam" id="PF04230"/>
    </source>
</evidence>
<feature type="domain" description="Polysaccharide pyruvyl transferase" evidence="1">
    <location>
        <begin position="13"/>
        <end position="155"/>
    </location>
</feature>
<keyword evidence="3" id="KW-1185">Reference proteome</keyword>
<gene>
    <name evidence="2" type="ORF">GCM10009097_58880</name>
</gene>
<evidence type="ECO:0000313" key="3">
    <source>
        <dbReference type="Proteomes" id="UP001501706"/>
    </source>
</evidence>
<protein>
    <submittedName>
        <fullName evidence="2">Polysaccharide pyruvyl transferase family protein</fullName>
    </submittedName>
</protein>
<evidence type="ECO:0000313" key="2">
    <source>
        <dbReference type="EMBL" id="GAA0533919.1"/>
    </source>
</evidence>
<dbReference type="InterPro" id="IPR007345">
    <property type="entry name" value="Polysacch_pyruvyl_Trfase"/>
</dbReference>